<gene>
    <name evidence="2" type="ORF">PXEA_LOCUS28548</name>
</gene>
<feature type="compositionally biased region" description="Basic and acidic residues" evidence="1">
    <location>
        <begin position="505"/>
        <end position="520"/>
    </location>
</feature>
<sequence length="588" mass="64313">MFKHCVNYFEVTDLPVCWQRVYLRESQPQNEHFTHFWTHISSLTSHKRAEWLLDTGSTKSCSNFSQPRPLTSLWVQPHSSRWAPLTQPIVSSFRTLLHTFCSLRQVRQAHDKLWDLIIVDISPPAEVEHTAYSKPVIGDGSTFAFPVSRNTYCDMLLSRVSRTRYLSSCAQVACAARHRASSAGPSLTETGPILSPPTSPPPIWLSRREVLLIHFQPSSCPRHTGPHSRQYAGYHHHNLRHHNHRNPLAPLSHPHEIPEANICTQPHLSGELTVHSTRIDESNAPFPFLYCSIATDTALANVVSNSATLTNPTVTTAPFTCGLVTDTFASATDTVARGSLVAPSSIGDTGVSALPAAMAIANQVASPPQGRQDLAPARLHPNKAPADPVFRANSIFGGTRDEPKPILRPAYPSLSTSEPISGSDLGYSLCSASLMLPLSSTTHEGRYLWPPSSPPRLGASEADSEMKGAMSETSLAQPYDATNPLPNGPFPRTHLSNGPTSGLGRDYDKGGRHEDTRDLEAAVEEDEASVAHMASSSRRRRTLEVQHSPHSFESVSREKNELSSTRKFPVRLDSPTDCQTGAPDAANL</sequence>
<protein>
    <submittedName>
        <fullName evidence="2">Uncharacterized protein</fullName>
    </submittedName>
</protein>
<organism evidence="2 3">
    <name type="scientific">Protopolystoma xenopodis</name>
    <dbReference type="NCBI Taxonomy" id="117903"/>
    <lineage>
        <taxon>Eukaryota</taxon>
        <taxon>Metazoa</taxon>
        <taxon>Spiralia</taxon>
        <taxon>Lophotrochozoa</taxon>
        <taxon>Platyhelminthes</taxon>
        <taxon>Monogenea</taxon>
        <taxon>Polyopisthocotylea</taxon>
        <taxon>Polystomatidea</taxon>
        <taxon>Polystomatidae</taxon>
        <taxon>Protopolystoma</taxon>
    </lineage>
</organism>
<proteinExistence type="predicted"/>
<dbReference type="EMBL" id="CAAALY010249105">
    <property type="protein sequence ID" value="VEL35108.1"/>
    <property type="molecule type" value="Genomic_DNA"/>
</dbReference>
<keyword evidence="3" id="KW-1185">Reference proteome</keyword>
<evidence type="ECO:0000313" key="2">
    <source>
        <dbReference type="EMBL" id="VEL35108.1"/>
    </source>
</evidence>
<accession>A0A3S5FG03</accession>
<feature type="region of interest" description="Disordered" evidence="1">
    <location>
        <begin position="447"/>
        <end position="588"/>
    </location>
</feature>
<name>A0A3S5FG03_9PLAT</name>
<reference evidence="2" key="1">
    <citation type="submission" date="2018-11" db="EMBL/GenBank/DDBJ databases">
        <authorList>
            <consortium name="Pathogen Informatics"/>
        </authorList>
    </citation>
    <scope>NUCLEOTIDE SEQUENCE</scope>
</reference>
<evidence type="ECO:0000313" key="3">
    <source>
        <dbReference type="Proteomes" id="UP000784294"/>
    </source>
</evidence>
<dbReference type="AlphaFoldDB" id="A0A3S5FG03"/>
<dbReference type="Proteomes" id="UP000784294">
    <property type="component" value="Unassembled WGS sequence"/>
</dbReference>
<comment type="caution">
    <text evidence="2">The sequence shown here is derived from an EMBL/GenBank/DDBJ whole genome shotgun (WGS) entry which is preliminary data.</text>
</comment>
<evidence type="ECO:0000256" key="1">
    <source>
        <dbReference type="SAM" id="MobiDB-lite"/>
    </source>
</evidence>